<dbReference type="Gene3D" id="3.40.190.10">
    <property type="entry name" value="Periplasmic binding protein-like II"/>
    <property type="match status" value="1"/>
</dbReference>
<dbReference type="Proteomes" id="UP000475214">
    <property type="component" value="Unassembled WGS sequence"/>
</dbReference>
<dbReference type="PROSITE" id="PS51257">
    <property type="entry name" value="PROKAR_LIPOPROTEIN"/>
    <property type="match status" value="1"/>
</dbReference>
<protein>
    <submittedName>
        <fullName evidence="5">Sugar ABC transporter substrate-binding protein</fullName>
    </submittedName>
</protein>
<keyword evidence="2" id="KW-0813">Transport</keyword>
<dbReference type="PANTHER" id="PTHR43649:SF34">
    <property type="entry name" value="ABC TRANSPORTER PERIPLASMIC-BINDING PROTEIN YCJN-RELATED"/>
    <property type="match status" value="1"/>
</dbReference>
<feature type="chain" id="PRO_5026952343" evidence="4">
    <location>
        <begin position="22"/>
        <end position="442"/>
    </location>
</feature>
<evidence type="ECO:0000256" key="1">
    <source>
        <dbReference type="ARBA" id="ARBA00008520"/>
    </source>
</evidence>
<dbReference type="PANTHER" id="PTHR43649">
    <property type="entry name" value="ARABINOSE-BINDING PROTEIN-RELATED"/>
    <property type="match status" value="1"/>
</dbReference>
<evidence type="ECO:0000313" key="5">
    <source>
        <dbReference type="EMBL" id="NEE00818.1"/>
    </source>
</evidence>
<dbReference type="InterPro" id="IPR050490">
    <property type="entry name" value="Bact_solute-bd_prot1"/>
</dbReference>
<sequence>MKSTRLTIAAGAGAAALLVLAACSGDSGTGGSSSTGAEGGDVTLQMVESLTNPARTELIRRLLDDFESENPGVTVELVSPPTEQADRTIQQMLQSGSGVDVLEVRDITVGPFSNNGWLYDLSDDLADWDGLDALTENARAVAEGDGGSYFLPYGFYGLSLFYRTDLVEQAGFDGPPESWQDLLEQATAIQDPANNTYGYAFRGGQNANSNVVVAIEAYVIDELDTENAFLMEDGSTIFAADEAQEAVDDYFALFEQASPPSAVSWGYPEMVEGFTNGSTAFLLQDPEVIATVQESTTLTDEQWDTAPLLVGPTGKAAQPLAVAGWGVTEASEHKAEAVALVEFLASEGPATEFAQANSLVPIIASAADDEFYAEGPWTSYVTMTENPDTYVNVSQPRGVSWWTEWIQKSDQEIQNVLLGNMTTAELLESWDTFWTEKYAAEG</sequence>
<name>A0A6L9S8H1_9ACTN</name>
<organism evidence="5 6">
    <name type="scientific">Phytoactinopolyspora halotolerans</name>
    <dbReference type="NCBI Taxonomy" id="1981512"/>
    <lineage>
        <taxon>Bacteria</taxon>
        <taxon>Bacillati</taxon>
        <taxon>Actinomycetota</taxon>
        <taxon>Actinomycetes</taxon>
        <taxon>Jiangellales</taxon>
        <taxon>Jiangellaceae</taxon>
        <taxon>Phytoactinopolyspora</taxon>
    </lineage>
</organism>
<dbReference type="RefSeq" id="WP_163737301.1">
    <property type="nucleotide sequence ID" value="NZ_JAAGOA010000007.1"/>
</dbReference>
<comment type="similarity">
    <text evidence="1">Belongs to the bacterial solute-binding protein 1 family.</text>
</comment>
<evidence type="ECO:0000313" key="6">
    <source>
        <dbReference type="Proteomes" id="UP000475214"/>
    </source>
</evidence>
<feature type="signal peptide" evidence="4">
    <location>
        <begin position="1"/>
        <end position="21"/>
    </location>
</feature>
<evidence type="ECO:0000256" key="2">
    <source>
        <dbReference type="ARBA" id="ARBA00022448"/>
    </source>
</evidence>
<comment type="caution">
    <text evidence="5">The sequence shown here is derived from an EMBL/GenBank/DDBJ whole genome shotgun (WGS) entry which is preliminary data.</text>
</comment>
<dbReference type="Pfam" id="PF01547">
    <property type="entry name" value="SBP_bac_1"/>
    <property type="match status" value="1"/>
</dbReference>
<keyword evidence="6" id="KW-1185">Reference proteome</keyword>
<keyword evidence="3 4" id="KW-0732">Signal</keyword>
<gene>
    <name evidence="5" type="ORF">G1H10_11625</name>
</gene>
<dbReference type="CDD" id="cd13585">
    <property type="entry name" value="PBP2_TMBP_like"/>
    <property type="match status" value="1"/>
</dbReference>
<proteinExistence type="inferred from homology"/>
<reference evidence="5 6" key="1">
    <citation type="submission" date="2020-02" db="EMBL/GenBank/DDBJ databases">
        <authorList>
            <person name="Li X.-J."/>
            <person name="Han X.-M."/>
        </authorList>
    </citation>
    <scope>NUCLEOTIDE SEQUENCE [LARGE SCALE GENOMIC DNA]</scope>
    <source>
        <strain evidence="5 6">CCTCC AB 2017055</strain>
    </source>
</reference>
<dbReference type="InterPro" id="IPR006059">
    <property type="entry name" value="SBP"/>
</dbReference>
<dbReference type="SUPFAM" id="SSF53850">
    <property type="entry name" value="Periplasmic binding protein-like II"/>
    <property type="match status" value="1"/>
</dbReference>
<dbReference type="EMBL" id="JAAGOA010000007">
    <property type="protein sequence ID" value="NEE00818.1"/>
    <property type="molecule type" value="Genomic_DNA"/>
</dbReference>
<evidence type="ECO:0000256" key="3">
    <source>
        <dbReference type="ARBA" id="ARBA00022729"/>
    </source>
</evidence>
<dbReference type="AlphaFoldDB" id="A0A6L9S8H1"/>
<evidence type="ECO:0000256" key="4">
    <source>
        <dbReference type="SAM" id="SignalP"/>
    </source>
</evidence>
<accession>A0A6L9S8H1</accession>